<gene>
    <name evidence="8" type="ORF">BJEO58_01411</name>
</gene>
<keyword evidence="3 6" id="KW-0812">Transmembrane</keyword>
<dbReference type="PANTHER" id="PTHR23519">
    <property type="entry name" value="AUTOPHAGY-RELATED PROTEIN 22"/>
    <property type="match status" value="1"/>
</dbReference>
<proteinExistence type="predicted"/>
<evidence type="ECO:0000256" key="1">
    <source>
        <dbReference type="ARBA" id="ARBA00004651"/>
    </source>
</evidence>
<dbReference type="AlphaFoldDB" id="A0A2H1L4Y2"/>
<evidence type="ECO:0000256" key="6">
    <source>
        <dbReference type="SAM" id="Phobius"/>
    </source>
</evidence>
<dbReference type="PANTHER" id="PTHR23519:SF1">
    <property type="entry name" value="AUTOPHAGY-RELATED PROTEIN 22"/>
    <property type="match status" value="1"/>
</dbReference>
<evidence type="ECO:0000313" key="8">
    <source>
        <dbReference type="EMBL" id="SMY11820.1"/>
    </source>
</evidence>
<evidence type="ECO:0000259" key="7">
    <source>
        <dbReference type="PROSITE" id="PS50850"/>
    </source>
</evidence>
<protein>
    <submittedName>
        <fullName evidence="8">MFS transporter, UMF1 family</fullName>
    </submittedName>
</protein>
<feature type="transmembrane region" description="Helical" evidence="6">
    <location>
        <begin position="187"/>
        <end position="207"/>
    </location>
</feature>
<evidence type="ECO:0000256" key="3">
    <source>
        <dbReference type="ARBA" id="ARBA00022692"/>
    </source>
</evidence>
<feature type="transmembrane region" description="Helical" evidence="6">
    <location>
        <begin position="147"/>
        <end position="167"/>
    </location>
</feature>
<dbReference type="InterPro" id="IPR036259">
    <property type="entry name" value="MFS_trans_sf"/>
</dbReference>
<name>A0A2H1L4Y2_9MICO</name>
<keyword evidence="5 6" id="KW-0472">Membrane</keyword>
<feature type="transmembrane region" description="Helical" evidence="6">
    <location>
        <begin position="50"/>
        <end position="69"/>
    </location>
</feature>
<feature type="transmembrane region" description="Helical" evidence="6">
    <location>
        <begin position="413"/>
        <end position="432"/>
    </location>
</feature>
<sequence>MLRTGGRRAVASWALWDWGSASFNAVIVTFVFAPYLTTGVAATEEAGSQALGWATAAAGLVIALVAPAAGTRADAGGRHRFWLGFHTFVVVACMAAMFFVRDTPGHLWLGLVLLALGNVFFEFAEVSYNSILLSVSTPSTVGRISGIGWGMGYLGGLALLVLLLFTVINPEVGWFGAVDEDGLRYRIVAVLAAAWFAVFALPVLFFAPRSPVPSGSEDSGQAAARGQSGLFSSIRLFLADYRRLIRRIVRMWREDRLTLRFLIASAVFRDGLAAIFAFAGVLAAGSYGLSASEVIMLGVAANVSAGIGAIAAGWIDDRVGSSAVIITGLVCLIAGTVPIAISDSPAVFWTTAVFMCLFVGPVQSSSRAYLARITPPEEAGENFGLYATTGRAVSFLGPVMFATFIALLGYQRAGALGIALVLIAGLLLFWTLRRSQSGSLSAERSSS</sequence>
<feature type="transmembrane region" description="Helical" evidence="6">
    <location>
        <begin position="21"/>
        <end position="38"/>
    </location>
</feature>
<feature type="transmembrane region" description="Helical" evidence="6">
    <location>
        <begin position="294"/>
        <end position="315"/>
    </location>
</feature>
<evidence type="ECO:0000256" key="5">
    <source>
        <dbReference type="ARBA" id="ARBA00023136"/>
    </source>
</evidence>
<dbReference type="GO" id="GO:0022857">
    <property type="term" value="F:transmembrane transporter activity"/>
    <property type="evidence" value="ECO:0007669"/>
    <property type="project" value="InterPro"/>
</dbReference>
<feature type="transmembrane region" description="Helical" evidence="6">
    <location>
        <begin position="322"/>
        <end position="340"/>
    </location>
</feature>
<keyword evidence="9" id="KW-1185">Reference proteome</keyword>
<dbReference type="Gene3D" id="1.20.1250.20">
    <property type="entry name" value="MFS general substrate transporter like domains"/>
    <property type="match status" value="2"/>
</dbReference>
<feature type="transmembrane region" description="Helical" evidence="6">
    <location>
        <begin position="106"/>
        <end position="126"/>
    </location>
</feature>
<accession>A0A2H1L4Y2</accession>
<dbReference type="Pfam" id="PF11700">
    <property type="entry name" value="ATG22"/>
    <property type="match status" value="1"/>
</dbReference>
<feature type="transmembrane region" description="Helical" evidence="6">
    <location>
        <begin position="383"/>
        <end position="407"/>
    </location>
</feature>
<feature type="domain" description="Major facilitator superfamily (MFS) profile" evidence="7">
    <location>
        <begin position="257"/>
        <end position="447"/>
    </location>
</feature>
<dbReference type="InterPro" id="IPR020846">
    <property type="entry name" value="MFS_dom"/>
</dbReference>
<keyword evidence="2" id="KW-0813">Transport</keyword>
<dbReference type="PROSITE" id="PS50850">
    <property type="entry name" value="MFS"/>
    <property type="match status" value="1"/>
</dbReference>
<dbReference type="GO" id="GO:0005886">
    <property type="term" value="C:plasma membrane"/>
    <property type="evidence" value="ECO:0007669"/>
    <property type="project" value="UniProtKB-SubCell"/>
</dbReference>
<dbReference type="Proteomes" id="UP000234462">
    <property type="component" value="Unassembled WGS sequence"/>
</dbReference>
<dbReference type="OrthoDB" id="9768783at2"/>
<dbReference type="EMBL" id="FXZM01000005">
    <property type="protein sequence ID" value="SMY11820.1"/>
    <property type="molecule type" value="Genomic_DNA"/>
</dbReference>
<organism evidence="8 9">
    <name type="scientific">Brevibacterium jeotgali</name>
    <dbReference type="NCBI Taxonomy" id="1262550"/>
    <lineage>
        <taxon>Bacteria</taxon>
        <taxon>Bacillati</taxon>
        <taxon>Actinomycetota</taxon>
        <taxon>Actinomycetes</taxon>
        <taxon>Micrococcales</taxon>
        <taxon>Brevibacteriaceae</taxon>
        <taxon>Brevibacterium</taxon>
    </lineage>
</organism>
<dbReference type="RefSeq" id="WP_101588762.1">
    <property type="nucleotide sequence ID" value="NZ_FXZM01000005.1"/>
</dbReference>
<feature type="transmembrane region" description="Helical" evidence="6">
    <location>
        <begin position="346"/>
        <end position="362"/>
    </location>
</feature>
<keyword evidence="4 6" id="KW-1133">Transmembrane helix</keyword>
<reference evidence="9" key="1">
    <citation type="submission" date="2017-03" db="EMBL/GenBank/DDBJ databases">
        <authorList>
            <person name="Monnet C."/>
        </authorList>
    </citation>
    <scope>NUCLEOTIDE SEQUENCE [LARGE SCALE GENOMIC DNA]</scope>
    <source>
        <strain evidence="9">SJ5-8</strain>
    </source>
</reference>
<evidence type="ECO:0000256" key="4">
    <source>
        <dbReference type="ARBA" id="ARBA00022989"/>
    </source>
</evidence>
<comment type="subcellular location">
    <subcellularLocation>
        <location evidence="1">Cell membrane</location>
        <topology evidence="1">Multi-pass membrane protein</topology>
    </subcellularLocation>
</comment>
<dbReference type="InterPro" id="IPR050495">
    <property type="entry name" value="ATG22/LtaA_families"/>
</dbReference>
<dbReference type="InterPro" id="IPR024671">
    <property type="entry name" value="Atg22-like"/>
</dbReference>
<feature type="transmembrane region" description="Helical" evidence="6">
    <location>
        <begin position="81"/>
        <end position="100"/>
    </location>
</feature>
<feature type="transmembrane region" description="Helical" evidence="6">
    <location>
        <begin position="257"/>
        <end position="282"/>
    </location>
</feature>
<dbReference type="SUPFAM" id="SSF103473">
    <property type="entry name" value="MFS general substrate transporter"/>
    <property type="match status" value="1"/>
</dbReference>
<evidence type="ECO:0000313" key="9">
    <source>
        <dbReference type="Proteomes" id="UP000234462"/>
    </source>
</evidence>
<evidence type="ECO:0000256" key="2">
    <source>
        <dbReference type="ARBA" id="ARBA00022448"/>
    </source>
</evidence>